<keyword evidence="2" id="KW-1185">Reference proteome</keyword>
<evidence type="ECO:0000313" key="1">
    <source>
        <dbReference type="EMBL" id="RAI60472.1"/>
    </source>
</evidence>
<gene>
    <name evidence="1" type="primary">hpxZ</name>
    <name evidence="1" type="ORF">DOO78_05265</name>
</gene>
<reference evidence="2" key="1">
    <citation type="submission" date="2018-06" db="EMBL/GenBank/DDBJ databases">
        <authorList>
            <person name="Khan S.A."/>
        </authorList>
    </citation>
    <scope>NUCLEOTIDE SEQUENCE [LARGE SCALE GENOMIC DNA]</scope>
    <source>
        <strain evidence="2">DB-1506</strain>
    </source>
</reference>
<dbReference type="SUPFAM" id="SSF54427">
    <property type="entry name" value="NTF2-like"/>
    <property type="match status" value="1"/>
</dbReference>
<dbReference type="InterPro" id="IPR032710">
    <property type="entry name" value="NTF2-like_dom_sf"/>
</dbReference>
<name>A0A327MDX5_9PROT</name>
<dbReference type="Proteomes" id="UP000249065">
    <property type="component" value="Unassembled WGS sequence"/>
</dbReference>
<dbReference type="NCBIfam" id="NF033625">
    <property type="entry name" value="HpxZ"/>
    <property type="match status" value="1"/>
</dbReference>
<sequence>MEVDIPEVLAEVRAAFAAYEKALVGNDVAVLQDLFRKDARTLRYGPNEILLGWERIAAFRAARSPIGLERVLENTVITTYGRDFATANTEFLRGGRRGRQSQSWVRFPEGWRIVAAHVSLMPPPGGTP</sequence>
<accession>A0A327MDX5</accession>
<evidence type="ECO:0000313" key="2">
    <source>
        <dbReference type="Proteomes" id="UP000249065"/>
    </source>
</evidence>
<dbReference type="InterPro" id="IPR024507">
    <property type="entry name" value="AtzH-like"/>
</dbReference>
<dbReference type="AlphaFoldDB" id="A0A327MDX5"/>
<organism evidence="1 2">
    <name type="scientific">Roseicella frigidaeris</name>
    <dbReference type="NCBI Taxonomy" id="2230885"/>
    <lineage>
        <taxon>Bacteria</taxon>
        <taxon>Pseudomonadati</taxon>
        <taxon>Pseudomonadota</taxon>
        <taxon>Alphaproteobacteria</taxon>
        <taxon>Acetobacterales</taxon>
        <taxon>Roseomonadaceae</taxon>
        <taxon>Roseicella</taxon>
    </lineage>
</organism>
<dbReference type="OrthoDB" id="9791198at2"/>
<dbReference type="Gene3D" id="3.10.450.50">
    <property type="match status" value="1"/>
</dbReference>
<dbReference type="Pfam" id="PF11533">
    <property type="entry name" value="AtzH-like"/>
    <property type="match status" value="1"/>
</dbReference>
<dbReference type="RefSeq" id="WP_111468658.1">
    <property type="nucleotide sequence ID" value="NZ_QLIX01000002.1"/>
</dbReference>
<comment type="caution">
    <text evidence="1">The sequence shown here is derived from an EMBL/GenBank/DDBJ whole genome shotgun (WGS) entry which is preliminary data.</text>
</comment>
<dbReference type="EMBL" id="QLIX01000002">
    <property type="protein sequence ID" value="RAI60472.1"/>
    <property type="molecule type" value="Genomic_DNA"/>
</dbReference>
<protein>
    <submittedName>
        <fullName evidence="1">Oxalurate catabolism protein HpxZ</fullName>
    </submittedName>
</protein>
<proteinExistence type="predicted"/>